<gene>
    <name evidence="1" type="ORF">PT974_12451</name>
</gene>
<proteinExistence type="predicted"/>
<protein>
    <submittedName>
        <fullName evidence="1">Uncharacterized protein</fullName>
    </submittedName>
</protein>
<sequence>MEHVAALSELQELLKPLEVVVWGEAAMASLGVPVVPHNIMLVPSEQDYAAVLDRVEREGFRNTPWSYGSLDPADIEAHPESKRLRQIHATADQHYMILNIHSTRYKFPSGRFPSLQLLFLRPDYVDLGPPLPSTPDGPSSCQDGSIAFTRQGIFLYPDVSTLLKSFIRTGLKDEDGKTWKTILYVWITSYICVYLPVRPDSLDGCKDESVKELFSQLIQSDFVTRWDRSRNS</sequence>
<dbReference type="Proteomes" id="UP001338125">
    <property type="component" value="Unassembled WGS sequence"/>
</dbReference>
<evidence type="ECO:0000313" key="2">
    <source>
        <dbReference type="Proteomes" id="UP001338125"/>
    </source>
</evidence>
<accession>A0ABR0S813</accession>
<evidence type="ECO:0000313" key="1">
    <source>
        <dbReference type="EMBL" id="KAK5988304.1"/>
    </source>
</evidence>
<comment type="caution">
    <text evidence="1">The sequence shown here is derived from an EMBL/GenBank/DDBJ whole genome shotgun (WGS) entry which is preliminary data.</text>
</comment>
<reference evidence="1 2" key="1">
    <citation type="submission" date="2024-01" db="EMBL/GenBank/DDBJ databases">
        <title>Complete genome of Cladobotryum mycophilum ATHUM6906.</title>
        <authorList>
            <person name="Christinaki A.C."/>
            <person name="Myridakis A.I."/>
            <person name="Kouvelis V.N."/>
        </authorList>
    </citation>
    <scope>NUCLEOTIDE SEQUENCE [LARGE SCALE GENOMIC DNA]</scope>
    <source>
        <strain evidence="1 2">ATHUM6906</strain>
    </source>
</reference>
<organism evidence="1 2">
    <name type="scientific">Cladobotryum mycophilum</name>
    <dbReference type="NCBI Taxonomy" id="491253"/>
    <lineage>
        <taxon>Eukaryota</taxon>
        <taxon>Fungi</taxon>
        <taxon>Dikarya</taxon>
        <taxon>Ascomycota</taxon>
        <taxon>Pezizomycotina</taxon>
        <taxon>Sordariomycetes</taxon>
        <taxon>Hypocreomycetidae</taxon>
        <taxon>Hypocreales</taxon>
        <taxon>Hypocreaceae</taxon>
        <taxon>Cladobotryum</taxon>
    </lineage>
</organism>
<dbReference type="EMBL" id="JAVFKD010000016">
    <property type="protein sequence ID" value="KAK5988304.1"/>
    <property type="molecule type" value="Genomic_DNA"/>
</dbReference>
<name>A0ABR0S813_9HYPO</name>
<keyword evidence="2" id="KW-1185">Reference proteome</keyword>